<dbReference type="InterPro" id="IPR029759">
    <property type="entry name" value="GPX_AS"/>
</dbReference>
<dbReference type="PANTHER" id="PTHR11592:SF78">
    <property type="entry name" value="GLUTATHIONE PEROXIDASE"/>
    <property type="match status" value="1"/>
</dbReference>
<dbReference type="SUPFAM" id="SSF52833">
    <property type="entry name" value="Thioredoxin-like"/>
    <property type="match status" value="1"/>
</dbReference>
<dbReference type="PANTHER" id="PTHR11592">
    <property type="entry name" value="GLUTATHIONE PEROXIDASE"/>
    <property type="match status" value="1"/>
</dbReference>
<dbReference type="CDD" id="cd00340">
    <property type="entry name" value="GSH_Peroxidase"/>
    <property type="match status" value="1"/>
</dbReference>
<evidence type="ECO:0000256" key="4">
    <source>
        <dbReference type="ARBA" id="ARBA00023002"/>
    </source>
</evidence>
<evidence type="ECO:0000256" key="7">
    <source>
        <dbReference type="RuleBase" id="RU000499"/>
    </source>
</evidence>
<dbReference type="FunFam" id="3.40.30.10:FF:000010">
    <property type="entry name" value="Glutathione peroxidase"/>
    <property type="match status" value="1"/>
</dbReference>
<evidence type="ECO:0000256" key="3">
    <source>
        <dbReference type="ARBA" id="ARBA00022862"/>
    </source>
</evidence>
<accession>A0A9P7RJ36</accession>
<dbReference type="PRINTS" id="PR01011">
    <property type="entry name" value="GLUTPROXDASE"/>
</dbReference>
<dbReference type="PROSITE" id="PS51355">
    <property type="entry name" value="GLUTATHIONE_PEROXID_3"/>
    <property type="match status" value="1"/>
</dbReference>
<dbReference type="Proteomes" id="UP000699042">
    <property type="component" value="Unassembled WGS sequence"/>
</dbReference>
<protein>
    <recommendedName>
        <fullName evidence="7">Glutathione peroxidase</fullName>
    </recommendedName>
</protein>
<organism evidence="9 10">
    <name type="scientific">Colletotrichum scovillei</name>
    <dbReference type="NCBI Taxonomy" id="1209932"/>
    <lineage>
        <taxon>Eukaryota</taxon>
        <taxon>Fungi</taxon>
        <taxon>Dikarya</taxon>
        <taxon>Ascomycota</taxon>
        <taxon>Pezizomycotina</taxon>
        <taxon>Sordariomycetes</taxon>
        <taxon>Hypocreomycetidae</taxon>
        <taxon>Glomerellales</taxon>
        <taxon>Glomerellaceae</taxon>
        <taxon>Colletotrichum</taxon>
        <taxon>Colletotrichum acutatum species complex</taxon>
    </lineage>
</organism>
<evidence type="ECO:0000256" key="5">
    <source>
        <dbReference type="ARBA" id="ARBA00023284"/>
    </source>
</evidence>
<dbReference type="PROSITE" id="PS00460">
    <property type="entry name" value="GLUTATHIONE_PEROXID_1"/>
    <property type="match status" value="1"/>
</dbReference>
<dbReference type="OrthoDB" id="446890at2759"/>
<evidence type="ECO:0000313" key="10">
    <source>
        <dbReference type="Proteomes" id="UP000699042"/>
    </source>
</evidence>
<keyword evidence="4 7" id="KW-0560">Oxidoreductase</keyword>
<evidence type="ECO:0000256" key="1">
    <source>
        <dbReference type="ARBA" id="ARBA00006926"/>
    </source>
</evidence>
<gene>
    <name evidence="9" type="ORF">JMJ77_005239</name>
</gene>
<reference evidence="9" key="1">
    <citation type="submission" date="2021-05" db="EMBL/GenBank/DDBJ databases">
        <title>Comparative genomics of three Colletotrichum scovillei strains and genetic complementation revealed genes involved fungal growth and virulence on chili pepper.</title>
        <authorList>
            <person name="Hsieh D.-K."/>
            <person name="Chuang S.-C."/>
            <person name="Chen C.-Y."/>
            <person name="Chao Y.-T."/>
            <person name="Lu M.-Y.J."/>
            <person name="Lee M.-H."/>
            <person name="Shih M.-C."/>
        </authorList>
    </citation>
    <scope>NUCLEOTIDE SEQUENCE</scope>
    <source>
        <strain evidence="9">Coll-153</strain>
    </source>
</reference>
<dbReference type="Gene3D" id="3.40.30.10">
    <property type="entry name" value="Glutaredoxin"/>
    <property type="match status" value="1"/>
</dbReference>
<dbReference type="InterPro" id="IPR013766">
    <property type="entry name" value="Thioredoxin_domain"/>
</dbReference>
<comment type="catalytic activity">
    <reaction evidence="6">
        <text>a hydroperoxide + [thioredoxin]-dithiol = an alcohol + [thioredoxin]-disulfide + H2O</text>
        <dbReference type="Rhea" id="RHEA:62620"/>
        <dbReference type="Rhea" id="RHEA-COMP:10698"/>
        <dbReference type="Rhea" id="RHEA-COMP:10700"/>
        <dbReference type="ChEBI" id="CHEBI:15377"/>
        <dbReference type="ChEBI" id="CHEBI:29950"/>
        <dbReference type="ChEBI" id="CHEBI:30879"/>
        <dbReference type="ChEBI" id="CHEBI:35924"/>
        <dbReference type="ChEBI" id="CHEBI:50058"/>
        <dbReference type="EC" id="1.11.1.24"/>
    </reaction>
</comment>
<evidence type="ECO:0000256" key="2">
    <source>
        <dbReference type="ARBA" id="ARBA00022559"/>
    </source>
</evidence>
<comment type="caution">
    <text evidence="9">The sequence shown here is derived from an EMBL/GenBank/DDBJ whole genome shotgun (WGS) entry which is preliminary data.</text>
</comment>
<dbReference type="EMBL" id="JAESDN010000001">
    <property type="protein sequence ID" value="KAG7057857.1"/>
    <property type="molecule type" value="Genomic_DNA"/>
</dbReference>
<keyword evidence="5" id="KW-0676">Redox-active center</keyword>
<dbReference type="GO" id="GO:0140824">
    <property type="term" value="F:thioredoxin-dependent peroxiredoxin activity"/>
    <property type="evidence" value="ECO:0007669"/>
    <property type="project" value="UniProtKB-EC"/>
</dbReference>
<keyword evidence="10" id="KW-1185">Reference proteome</keyword>
<evidence type="ECO:0000313" key="9">
    <source>
        <dbReference type="EMBL" id="KAG7057857.1"/>
    </source>
</evidence>
<evidence type="ECO:0000256" key="6">
    <source>
        <dbReference type="ARBA" id="ARBA00049091"/>
    </source>
</evidence>
<keyword evidence="3" id="KW-0049">Antioxidant</keyword>
<proteinExistence type="inferred from homology"/>
<keyword evidence="2 7" id="KW-0575">Peroxidase</keyword>
<dbReference type="InterPro" id="IPR036249">
    <property type="entry name" value="Thioredoxin-like_sf"/>
</dbReference>
<dbReference type="GO" id="GO:0034599">
    <property type="term" value="P:cellular response to oxidative stress"/>
    <property type="evidence" value="ECO:0007669"/>
    <property type="project" value="TreeGrafter"/>
</dbReference>
<dbReference type="PROSITE" id="PS51352">
    <property type="entry name" value="THIOREDOXIN_2"/>
    <property type="match status" value="1"/>
</dbReference>
<dbReference type="PROSITE" id="PS00763">
    <property type="entry name" value="GLUTATHIONE_PEROXID_2"/>
    <property type="match status" value="1"/>
</dbReference>
<dbReference type="Pfam" id="PF00255">
    <property type="entry name" value="GSHPx"/>
    <property type="match status" value="1"/>
</dbReference>
<dbReference type="AlphaFoldDB" id="A0A9P7RJ36"/>
<feature type="domain" description="Thioredoxin" evidence="8">
    <location>
        <begin position="66"/>
        <end position="240"/>
    </location>
</feature>
<dbReference type="InterPro" id="IPR029760">
    <property type="entry name" value="GPX_CS"/>
</dbReference>
<sequence length="241" mass="27218">MFRQLHTRAFSLKTTSTAASVAVHHPRLFLPYIYSIKTCASSPNRPQLLNKIQLRGNFRAIAEKHHQIHTTAAMASATAFYDFKPLDKRGQEVPLADYKGKVVLVVNTASKCGFTPQYAGLEKLYKDIKEKHGDDFIVLGFPCNQFGGQEPGSDDEIQNFCQVNYGVSFPIMQKIDVNGDAANPLFQWLKEEKPGIMGLKRIKWNFEKFLVGRDGQVKGRWASTTKPESLEKPILDELEKK</sequence>
<dbReference type="InterPro" id="IPR000889">
    <property type="entry name" value="Glutathione_peroxidase"/>
</dbReference>
<name>A0A9P7RJ36_9PEZI</name>
<evidence type="ECO:0000259" key="8">
    <source>
        <dbReference type="PROSITE" id="PS51352"/>
    </source>
</evidence>
<comment type="similarity">
    <text evidence="1 7">Belongs to the glutathione peroxidase family.</text>
</comment>